<dbReference type="InterPro" id="IPR000301">
    <property type="entry name" value="Tetraspanin_animals"/>
</dbReference>
<proteinExistence type="inferred from homology"/>
<dbReference type="KEGG" id="tpal:117646946"/>
<dbReference type="PIRSF" id="PIRSF002419">
    <property type="entry name" value="Tetraspanin"/>
    <property type="match status" value="1"/>
</dbReference>
<keyword evidence="6" id="KW-1015">Disulfide bond</keyword>
<dbReference type="GeneID" id="117646946"/>
<evidence type="ECO:0000256" key="2">
    <source>
        <dbReference type="ARBA" id="ARBA00006840"/>
    </source>
</evidence>
<dbReference type="Gene3D" id="1.10.1450.10">
    <property type="entry name" value="Tetraspanin"/>
    <property type="match status" value="1"/>
</dbReference>
<dbReference type="PRINTS" id="PR00259">
    <property type="entry name" value="TMFOUR"/>
</dbReference>
<evidence type="ECO:0000256" key="6">
    <source>
        <dbReference type="PIRSR" id="PIRSR002419-1"/>
    </source>
</evidence>
<feature type="transmembrane region" description="Helical" evidence="7">
    <location>
        <begin position="16"/>
        <end position="40"/>
    </location>
</feature>
<organism evidence="9">
    <name type="scientific">Thrips palmi</name>
    <name type="common">Melon thrips</name>
    <dbReference type="NCBI Taxonomy" id="161013"/>
    <lineage>
        <taxon>Eukaryota</taxon>
        <taxon>Metazoa</taxon>
        <taxon>Ecdysozoa</taxon>
        <taxon>Arthropoda</taxon>
        <taxon>Hexapoda</taxon>
        <taxon>Insecta</taxon>
        <taxon>Pterygota</taxon>
        <taxon>Neoptera</taxon>
        <taxon>Paraneoptera</taxon>
        <taxon>Thysanoptera</taxon>
        <taxon>Terebrantia</taxon>
        <taxon>Thripoidea</taxon>
        <taxon>Thripidae</taxon>
        <taxon>Thrips</taxon>
    </lineage>
</organism>
<dbReference type="RefSeq" id="XP_034244226.1">
    <property type="nucleotide sequence ID" value="XM_034388335.1"/>
</dbReference>
<feature type="transmembrane region" description="Helical" evidence="7">
    <location>
        <begin position="83"/>
        <end position="107"/>
    </location>
</feature>
<feature type="disulfide bond" evidence="6">
    <location>
        <begin position="143"/>
        <end position="164"/>
    </location>
</feature>
<dbReference type="InterPro" id="IPR008952">
    <property type="entry name" value="Tetraspanin_EC2_sf"/>
</dbReference>
<dbReference type="SUPFAM" id="SSF48652">
    <property type="entry name" value="Tetraspanin"/>
    <property type="match status" value="1"/>
</dbReference>
<keyword evidence="5 7" id="KW-0472">Membrane</keyword>
<dbReference type="GO" id="GO:0005886">
    <property type="term" value="C:plasma membrane"/>
    <property type="evidence" value="ECO:0007669"/>
    <property type="project" value="TreeGrafter"/>
</dbReference>
<dbReference type="CDD" id="cd03127">
    <property type="entry name" value="tetraspanin_LEL"/>
    <property type="match status" value="1"/>
</dbReference>
<evidence type="ECO:0000256" key="1">
    <source>
        <dbReference type="ARBA" id="ARBA00004141"/>
    </source>
</evidence>
<dbReference type="Proteomes" id="UP000515158">
    <property type="component" value="Unplaced"/>
</dbReference>
<evidence type="ECO:0000256" key="3">
    <source>
        <dbReference type="ARBA" id="ARBA00022692"/>
    </source>
</evidence>
<evidence type="ECO:0000256" key="5">
    <source>
        <dbReference type="ARBA" id="ARBA00023136"/>
    </source>
</evidence>
<dbReference type="OrthoDB" id="71600at2759"/>
<evidence type="ECO:0000256" key="4">
    <source>
        <dbReference type="ARBA" id="ARBA00022989"/>
    </source>
</evidence>
<dbReference type="AlphaFoldDB" id="A0A6P8Z3E4"/>
<accession>A0A6P8Z3E4</accession>
<evidence type="ECO:0000313" key="8">
    <source>
        <dbReference type="Proteomes" id="UP000515158"/>
    </source>
</evidence>
<name>A0A6P8Z3E4_THRPL</name>
<feature type="transmembrane region" description="Helical" evidence="7">
    <location>
        <begin position="196"/>
        <end position="223"/>
    </location>
</feature>
<comment type="subcellular location">
    <subcellularLocation>
        <location evidence="1 7">Membrane</location>
        <topology evidence="1 7">Multi-pass membrane protein</topology>
    </subcellularLocation>
</comment>
<comment type="similarity">
    <text evidence="2 7">Belongs to the tetraspanin (TM4SF) family.</text>
</comment>
<sequence length="235" mass="25339">MPTETGLNCHNGTIKYLLFVANFAIALCGLVGMALAASLLATDARNVGDLGWTLGVISTIGFLTFFIASLGCLGAIRENSRILIAYAACLLAVIVSQIIACGVLIAYSDFADQTIDRMFLHAKMGDPLFGYTVASIQSKFHCCGYNSPSFWYRSNGSDLLPTSCCDGVLLDKCTRDDARLFNVGCRSAFVDFVKKYGIAFGTVGLAIALLQTLGIWFSLALAARIRDLERRMKGL</sequence>
<gene>
    <name evidence="9" type="primary">LOC117646946</name>
</gene>
<dbReference type="InParanoid" id="A0A6P8Z3E4"/>
<dbReference type="Pfam" id="PF00335">
    <property type="entry name" value="Tetraspanin"/>
    <property type="match status" value="1"/>
</dbReference>
<dbReference type="PANTHER" id="PTHR19282">
    <property type="entry name" value="TETRASPANIN"/>
    <property type="match status" value="1"/>
</dbReference>
<reference evidence="9" key="1">
    <citation type="submission" date="2025-08" db="UniProtKB">
        <authorList>
            <consortium name="RefSeq"/>
        </authorList>
    </citation>
    <scope>IDENTIFICATION</scope>
    <source>
        <tissue evidence="9">Total insect</tissue>
    </source>
</reference>
<evidence type="ECO:0000256" key="7">
    <source>
        <dbReference type="RuleBase" id="RU361218"/>
    </source>
</evidence>
<keyword evidence="3 7" id="KW-0812">Transmembrane</keyword>
<dbReference type="PANTHER" id="PTHR19282:SF544">
    <property type="entry name" value="TETRASPANIN"/>
    <property type="match status" value="1"/>
</dbReference>
<dbReference type="InterPro" id="IPR018499">
    <property type="entry name" value="Tetraspanin/Peripherin"/>
</dbReference>
<keyword evidence="4 7" id="KW-1133">Transmembrane helix</keyword>
<protein>
    <recommendedName>
        <fullName evidence="7">Tetraspanin</fullName>
    </recommendedName>
</protein>
<keyword evidence="8" id="KW-1185">Reference proteome</keyword>
<feature type="transmembrane region" description="Helical" evidence="7">
    <location>
        <begin position="52"/>
        <end position="76"/>
    </location>
</feature>
<evidence type="ECO:0000313" key="9">
    <source>
        <dbReference type="RefSeq" id="XP_034244226.1"/>
    </source>
</evidence>